<keyword evidence="3" id="KW-1185">Reference proteome</keyword>
<organism evidence="2 3">
    <name type="scientific">Cudoniella acicularis</name>
    <dbReference type="NCBI Taxonomy" id="354080"/>
    <lineage>
        <taxon>Eukaryota</taxon>
        <taxon>Fungi</taxon>
        <taxon>Dikarya</taxon>
        <taxon>Ascomycota</taxon>
        <taxon>Pezizomycotina</taxon>
        <taxon>Leotiomycetes</taxon>
        <taxon>Helotiales</taxon>
        <taxon>Tricladiaceae</taxon>
        <taxon>Cudoniella</taxon>
    </lineage>
</organism>
<dbReference type="OrthoDB" id="5382170at2759"/>
<comment type="caution">
    <text evidence="2">The sequence shown here is derived from an EMBL/GenBank/DDBJ whole genome shotgun (WGS) entry which is preliminary data.</text>
</comment>
<reference evidence="2 3" key="1">
    <citation type="submission" date="2020-03" db="EMBL/GenBank/DDBJ databases">
        <title>Draft Genome Sequence of Cudoniella acicularis.</title>
        <authorList>
            <person name="Buettner E."/>
            <person name="Kellner H."/>
        </authorList>
    </citation>
    <scope>NUCLEOTIDE SEQUENCE [LARGE SCALE GENOMIC DNA]</scope>
    <source>
        <strain evidence="2 3">DSM 108380</strain>
    </source>
</reference>
<evidence type="ECO:0000256" key="1">
    <source>
        <dbReference type="SAM" id="SignalP"/>
    </source>
</evidence>
<dbReference type="Proteomes" id="UP000566819">
    <property type="component" value="Unassembled WGS sequence"/>
</dbReference>
<dbReference type="EMBL" id="JAAMPI010000676">
    <property type="protein sequence ID" value="KAF4629441.1"/>
    <property type="molecule type" value="Genomic_DNA"/>
</dbReference>
<sequence length="323" mass="33891">MKFVTFTAALAACLVDQTSAKTATEINTAINFPYTATAVQNAQATVALSVTEQGSISLSGGTDLLDYTPPADFTALKPSFDFNDAWAGVAFDDVVFHVNISVDHHPTSPSYQFVQILGNPQSLSGGPSELNLSANFQLEFHGWLNTTTPATLGYSFDVVIPNNSVIFYPLGKENSIANIGFNETKVVPGSLTSSTGSLNAQFEYSLRPVLNFSATYNKNNANCNPSPAGAATANIYNNLTLVAPSVGFDIELDDNNVMTVLTTGTAVSAALPTTCLQYNSQNSVLGKVTQVASPTPTKSNAGRRAGVSIMGLLVAGAVVVMLI</sequence>
<feature type="chain" id="PRO_5034788563" evidence="1">
    <location>
        <begin position="21"/>
        <end position="323"/>
    </location>
</feature>
<evidence type="ECO:0000313" key="2">
    <source>
        <dbReference type="EMBL" id="KAF4629441.1"/>
    </source>
</evidence>
<protein>
    <submittedName>
        <fullName evidence="2">Uncharacterized protein</fullName>
    </submittedName>
</protein>
<keyword evidence="1" id="KW-0732">Signal</keyword>
<dbReference type="AlphaFoldDB" id="A0A8H4W0T7"/>
<feature type="signal peptide" evidence="1">
    <location>
        <begin position="1"/>
        <end position="20"/>
    </location>
</feature>
<proteinExistence type="predicted"/>
<name>A0A8H4W0T7_9HELO</name>
<gene>
    <name evidence="2" type="ORF">G7Y89_g8707</name>
</gene>
<accession>A0A8H4W0T7</accession>
<evidence type="ECO:0000313" key="3">
    <source>
        <dbReference type="Proteomes" id="UP000566819"/>
    </source>
</evidence>